<reference evidence="1 2" key="1">
    <citation type="submission" date="2014-11" db="EMBL/GenBank/DDBJ databases">
        <title>Genomics and ecophysiology of heterotrophic nitrogen fixing bacteria isolated from estuarine surface water.</title>
        <authorList>
            <person name="Bentzon-Tilia M."/>
            <person name="Severin I."/>
            <person name="Hansen L.H."/>
            <person name="Riemann L."/>
        </authorList>
    </citation>
    <scope>NUCLEOTIDE SEQUENCE [LARGE SCALE GENOMIC DNA]</scope>
    <source>
        <strain evidence="1 2">BAL398</strain>
    </source>
</reference>
<evidence type="ECO:0000313" key="1">
    <source>
        <dbReference type="EMBL" id="KIZ44522.1"/>
    </source>
</evidence>
<gene>
    <name evidence="1" type="ORF">OO17_09690</name>
</gene>
<comment type="caution">
    <text evidence="1">The sequence shown here is derived from an EMBL/GenBank/DDBJ whole genome shotgun (WGS) entry which is preliminary data.</text>
</comment>
<name>A0A0D7EYK1_RHOPL</name>
<protein>
    <submittedName>
        <fullName evidence="1">Aminotransferase</fullName>
    </submittedName>
</protein>
<dbReference type="PATRIC" id="fig|1076.23.peg.1293"/>
<evidence type="ECO:0000313" key="2">
    <source>
        <dbReference type="Proteomes" id="UP000032515"/>
    </source>
</evidence>
<organism evidence="1 2">
    <name type="scientific">Rhodopseudomonas palustris</name>
    <dbReference type="NCBI Taxonomy" id="1076"/>
    <lineage>
        <taxon>Bacteria</taxon>
        <taxon>Pseudomonadati</taxon>
        <taxon>Pseudomonadota</taxon>
        <taxon>Alphaproteobacteria</taxon>
        <taxon>Hyphomicrobiales</taxon>
        <taxon>Nitrobacteraceae</taxon>
        <taxon>Rhodopseudomonas</taxon>
    </lineage>
</organism>
<keyword evidence="1" id="KW-0808">Transferase</keyword>
<dbReference type="OrthoDB" id="2962131at2"/>
<dbReference type="AlphaFoldDB" id="A0A0D7EYK1"/>
<dbReference type="EMBL" id="JXXE01000185">
    <property type="protein sequence ID" value="KIZ44522.1"/>
    <property type="molecule type" value="Genomic_DNA"/>
</dbReference>
<dbReference type="Proteomes" id="UP000032515">
    <property type="component" value="Unassembled WGS sequence"/>
</dbReference>
<dbReference type="GO" id="GO:0008483">
    <property type="term" value="F:transaminase activity"/>
    <property type="evidence" value="ECO:0007669"/>
    <property type="project" value="UniProtKB-KW"/>
</dbReference>
<sequence>MHTCSPPHDALEEWLEDHPSTNGKFGHLLLLQKEIDREAICQALRPYFESAHLDARQVFHADIGIDLHPDAGDGDERPIEYPGCLPSTTRKGLFGEVMAGLVTEGYELVGAHDWCVPIFLFRYHEDARNYLFALARNPERKRQTIGRLGSDFIGLLLDEDGAVVRFIAGEAKWRKTLTQSAVDAVMYGKKVANPAGGAKIHSGKGVWNDVNNDPPVPIGVRQLMRLLQEHDPDGYDAAILSMERALVVNDPEPLPRTDLIIIVGNGAATREKMNCLLPFKEMPDDYTAGHDLQLVEVILEDGEELIGSLYESLWSDGGGDA</sequence>
<proteinExistence type="predicted"/>
<accession>A0A0D7EYK1</accession>
<keyword evidence="1" id="KW-0032">Aminotransferase</keyword>